<accession>A0ABV7QUK9</accession>
<comment type="caution">
    <text evidence="2">The sequence shown here is derived from an EMBL/GenBank/DDBJ whole genome shotgun (WGS) entry which is preliminary data.</text>
</comment>
<gene>
    <name evidence="2" type="ORF">ACFORO_35515</name>
</gene>
<dbReference type="InterPro" id="IPR021401">
    <property type="entry name" value="DUF3040"/>
</dbReference>
<organism evidence="2 3">
    <name type="scientific">Amycolatopsis halotolerans</name>
    <dbReference type="NCBI Taxonomy" id="330083"/>
    <lineage>
        <taxon>Bacteria</taxon>
        <taxon>Bacillati</taxon>
        <taxon>Actinomycetota</taxon>
        <taxon>Actinomycetes</taxon>
        <taxon>Pseudonocardiales</taxon>
        <taxon>Pseudonocardiaceae</taxon>
        <taxon>Amycolatopsis</taxon>
    </lineage>
</organism>
<evidence type="ECO:0000256" key="1">
    <source>
        <dbReference type="SAM" id="Phobius"/>
    </source>
</evidence>
<sequence>MLPHRDRSALRKIEEELAASDPVFAATLSQGVLPAQSRRWQKILVLAEATVLLMLVFGLMAGDTGWFLWGLLAAPLLVWAHRAMLQRGRERAADDQP</sequence>
<reference evidence="3" key="1">
    <citation type="journal article" date="2019" name="Int. J. Syst. Evol. Microbiol.">
        <title>The Global Catalogue of Microorganisms (GCM) 10K type strain sequencing project: providing services to taxonomists for standard genome sequencing and annotation.</title>
        <authorList>
            <consortium name="The Broad Institute Genomics Platform"/>
            <consortium name="The Broad Institute Genome Sequencing Center for Infectious Disease"/>
            <person name="Wu L."/>
            <person name="Ma J."/>
        </authorList>
    </citation>
    <scope>NUCLEOTIDE SEQUENCE [LARGE SCALE GENOMIC DNA]</scope>
    <source>
        <strain evidence="3">CGMCC 4.7682</strain>
    </source>
</reference>
<keyword evidence="1" id="KW-0472">Membrane</keyword>
<protein>
    <submittedName>
        <fullName evidence="2">DUF3040 domain-containing protein</fullName>
    </submittedName>
</protein>
<dbReference type="Pfam" id="PF11239">
    <property type="entry name" value="DUF3040"/>
    <property type="match status" value="1"/>
</dbReference>
<proteinExistence type="predicted"/>
<dbReference type="Proteomes" id="UP001595764">
    <property type="component" value="Unassembled WGS sequence"/>
</dbReference>
<feature type="transmembrane region" description="Helical" evidence="1">
    <location>
        <begin position="43"/>
        <end position="60"/>
    </location>
</feature>
<evidence type="ECO:0000313" key="2">
    <source>
        <dbReference type="EMBL" id="MFC3515522.1"/>
    </source>
</evidence>
<keyword evidence="3" id="KW-1185">Reference proteome</keyword>
<feature type="transmembrane region" description="Helical" evidence="1">
    <location>
        <begin position="66"/>
        <end position="85"/>
    </location>
</feature>
<dbReference type="RefSeq" id="WP_377869775.1">
    <property type="nucleotide sequence ID" value="NZ_JBHMAY010000015.1"/>
</dbReference>
<name>A0ABV7QUK9_9PSEU</name>
<evidence type="ECO:0000313" key="3">
    <source>
        <dbReference type="Proteomes" id="UP001595764"/>
    </source>
</evidence>
<dbReference type="EMBL" id="JBHRWI010000051">
    <property type="protein sequence ID" value="MFC3515522.1"/>
    <property type="molecule type" value="Genomic_DNA"/>
</dbReference>
<keyword evidence="1" id="KW-1133">Transmembrane helix</keyword>
<keyword evidence="1" id="KW-0812">Transmembrane</keyword>